<protein>
    <recommendedName>
        <fullName evidence="13">Mitochondrial carrier</fullName>
    </recommendedName>
</protein>
<dbReference type="SUPFAM" id="SSF103506">
    <property type="entry name" value="Mitochondrial carrier"/>
    <property type="match status" value="1"/>
</dbReference>
<keyword evidence="4 8" id="KW-0812">Transmembrane</keyword>
<feature type="repeat" description="Solcar" evidence="8">
    <location>
        <begin position="256"/>
        <end position="346"/>
    </location>
</feature>
<dbReference type="Proteomes" id="UP001465976">
    <property type="component" value="Unassembled WGS sequence"/>
</dbReference>
<reference evidence="11 12" key="1">
    <citation type="submission" date="2024-02" db="EMBL/GenBank/DDBJ databases">
        <title>A draft genome for the cacao thread blight pathogen Marasmius crinis-equi.</title>
        <authorList>
            <person name="Cohen S.P."/>
            <person name="Baruah I.K."/>
            <person name="Amoako-Attah I."/>
            <person name="Bukari Y."/>
            <person name="Meinhardt L.W."/>
            <person name="Bailey B.A."/>
        </authorList>
    </citation>
    <scope>NUCLEOTIDE SEQUENCE [LARGE SCALE GENOMIC DNA]</scope>
    <source>
        <strain evidence="11 12">GH-76</strain>
    </source>
</reference>
<keyword evidence="6" id="KW-1133">Transmembrane helix</keyword>
<feature type="region of interest" description="Disordered" evidence="10">
    <location>
        <begin position="122"/>
        <end position="188"/>
    </location>
</feature>
<evidence type="ECO:0008006" key="13">
    <source>
        <dbReference type="Google" id="ProtNLM"/>
    </source>
</evidence>
<evidence type="ECO:0000256" key="8">
    <source>
        <dbReference type="PROSITE-ProRule" id="PRU00282"/>
    </source>
</evidence>
<dbReference type="InterPro" id="IPR050391">
    <property type="entry name" value="Mito_Metabolite_Transporter"/>
</dbReference>
<feature type="compositionally biased region" description="Low complexity" evidence="10">
    <location>
        <begin position="1"/>
        <end position="13"/>
    </location>
</feature>
<dbReference type="InterPro" id="IPR023395">
    <property type="entry name" value="MCP_dom_sf"/>
</dbReference>
<accession>A0ABR3FQB6</accession>
<evidence type="ECO:0000313" key="11">
    <source>
        <dbReference type="EMBL" id="KAL0577598.1"/>
    </source>
</evidence>
<dbReference type="EMBL" id="JBAHYK010000147">
    <property type="protein sequence ID" value="KAL0577598.1"/>
    <property type="molecule type" value="Genomic_DNA"/>
</dbReference>
<comment type="caution">
    <text evidence="11">The sequence shown here is derived from an EMBL/GenBank/DDBJ whole genome shotgun (WGS) entry which is preliminary data.</text>
</comment>
<sequence length="525" mass="57695">MEPPSSSTTSSSSAGILGGGLRDHYRLPNNQPWSIQSANASTSGSTTNAGRSNPSGRHSHSHVTSSPHSDSRNLQFRPRNSLPPLNSVLKSLVASVMLQYTSTAIAMPWEVARTLLQVQWVPNNSEGSQDGADDEEEYEDEDSDEEPENHDHNSYFADPDATPTLPSPRPNPPNAIIPSSERDESPTSHVLFLPSHGVWSTIKRITRQPSEGYLALWKGLLTSSITEVVAGTIQPLIHGTLLPAPEPFPNYHPNNSSILVPLTSHLLTGILLSPLDLVRTRLIVQPLHPPQSAPPNMTYTGPLHALYSIYKTEGGFRGLYIHPQLLIPTILDSTLRPLVSLTFPQMILETLGLGYVADDPENNRVLWALAELGGNFLGLLVMLPLETVRRRLQVQVRAESAKAETETQDDGGVIASCVQLRPRPYRGVVDCLWRILTEEKSDPFLQSHSQHRRRKQIRRQSTSTRRPSTAQSPESRPQPGKVKEPLLPGLAQLYQGFSMRLGASLVVFILSMLGDSGDSEGWAEL</sequence>
<evidence type="ECO:0000256" key="7">
    <source>
        <dbReference type="ARBA" id="ARBA00023136"/>
    </source>
</evidence>
<feature type="repeat" description="Solcar" evidence="8">
    <location>
        <begin position="362"/>
        <end position="472"/>
    </location>
</feature>
<proteinExistence type="inferred from homology"/>
<evidence type="ECO:0000256" key="3">
    <source>
        <dbReference type="ARBA" id="ARBA00022448"/>
    </source>
</evidence>
<evidence type="ECO:0000256" key="10">
    <source>
        <dbReference type="SAM" id="MobiDB-lite"/>
    </source>
</evidence>
<feature type="region of interest" description="Disordered" evidence="10">
    <location>
        <begin position="444"/>
        <end position="484"/>
    </location>
</feature>
<evidence type="ECO:0000256" key="6">
    <source>
        <dbReference type="ARBA" id="ARBA00022989"/>
    </source>
</evidence>
<keyword evidence="5" id="KW-0677">Repeat</keyword>
<evidence type="ECO:0000256" key="5">
    <source>
        <dbReference type="ARBA" id="ARBA00022737"/>
    </source>
</evidence>
<evidence type="ECO:0000256" key="9">
    <source>
        <dbReference type="RuleBase" id="RU000488"/>
    </source>
</evidence>
<keyword evidence="3 9" id="KW-0813">Transport</keyword>
<dbReference type="Pfam" id="PF00153">
    <property type="entry name" value="Mito_carr"/>
    <property type="match status" value="1"/>
</dbReference>
<feature type="compositionally biased region" description="Basic residues" evidence="10">
    <location>
        <begin position="449"/>
        <end position="458"/>
    </location>
</feature>
<comment type="subcellular location">
    <subcellularLocation>
        <location evidence="1">Membrane</location>
        <topology evidence="1">Multi-pass membrane protein</topology>
    </subcellularLocation>
</comment>
<feature type="compositionally biased region" description="Low complexity" evidence="10">
    <location>
        <begin position="459"/>
        <end position="472"/>
    </location>
</feature>
<evidence type="ECO:0000256" key="4">
    <source>
        <dbReference type="ARBA" id="ARBA00022692"/>
    </source>
</evidence>
<gene>
    <name evidence="11" type="ORF">V5O48_004396</name>
</gene>
<organism evidence="11 12">
    <name type="scientific">Marasmius crinis-equi</name>
    <dbReference type="NCBI Taxonomy" id="585013"/>
    <lineage>
        <taxon>Eukaryota</taxon>
        <taxon>Fungi</taxon>
        <taxon>Dikarya</taxon>
        <taxon>Basidiomycota</taxon>
        <taxon>Agaricomycotina</taxon>
        <taxon>Agaricomycetes</taxon>
        <taxon>Agaricomycetidae</taxon>
        <taxon>Agaricales</taxon>
        <taxon>Marasmiineae</taxon>
        <taxon>Marasmiaceae</taxon>
        <taxon>Marasmius</taxon>
    </lineage>
</organism>
<feature type="region of interest" description="Disordered" evidence="10">
    <location>
        <begin position="1"/>
        <end position="82"/>
    </location>
</feature>
<evidence type="ECO:0000256" key="2">
    <source>
        <dbReference type="ARBA" id="ARBA00006375"/>
    </source>
</evidence>
<feature type="compositionally biased region" description="Pro residues" evidence="10">
    <location>
        <begin position="165"/>
        <end position="175"/>
    </location>
</feature>
<comment type="similarity">
    <text evidence="2 9">Belongs to the mitochondrial carrier (TC 2.A.29) family.</text>
</comment>
<keyword evidence="12" id="KW-1185">Reference proteome</keyword>
<feature type="compositionally biased region" description="Acidic residues" evidence="10">
    <location>
        <begin position="131"/>
        <end position="148"/>
    </location>
</feature>
<dbReference type="PANTHER" id="PTHR45618">
    <property type="entry name" value="MITOCHONDRIAL DICARBOXYLATE CARRIER-RELATED"/>
    <property type="match status" value="1"/>
</dbReference>
<keyword evidence="7 8" id="KW-0472">Membrane</keyword>
<dbReference type="Gene3D" id="1.50.40.10">
    <property type="entry name" value="Mitochondrial carrier domain"/>
    <property type="match status" value="1"/>
</dbReference>
<feature type="compositionally biased region" description="Low complexity" evidence="10">
    <location>
        <begin position="37"/>
        <end position="53"/>
    </location>
</feature>
<evidence type="ECO:0000256" key="1">
    <source>
        <dbReference type="ARBA" id="ARBA00004141"/>
    </source>
</evidence>
<dbReference type="InterPro" id="IPR018108">
    <property type="entry name" value="MCP_transmembrane"/>
</dbReference>
<dbReference type="PROSITE" id="PS50920">
    <property type="entry name" value="SOLCAR"/>
    <property type="match status" value="2"/>
</dbReference>
<evidence type="ECO:0000313" key="12">
    <source>
        <dbReference type="Proteomes" id="UP001465976"/>
    </source>
</evidence>
<name>A0ABR3FQB6_9AGAR</name>